<sequence>MNDTSLQTRTVTVEREFAHPPEKIWRALTQPHLIEAWLMKNDFVPALHHRFKLSGDWGSVDCEVLEIEPNRSLSYTWAAMGLDSVVTWTLTPAGAGTHLKVEQTGFQPGQDAAYNGAKYGWNKFTTALDEVLAKLDD</sequence>
<dbReference type="RefSeq" id="WP_258815777.1">
    <property type="nucleotide sequence ID" value="NZ_JANUGW010000003.1"/>
</dbReference>
<organism evidence="3 4">
    <name type="scientific">Massilia pinisoli</name>
    <dbReference type="NCBI Taxonomy" id="1772194"/>
    <lineage>
        <taxon>Bacteria</taxon>
        <taxon>Pseudomonadati</taxon>
        <taxon>Pseudomonadota</taxon>
        <taxon>Betaproteobacteria</taxon>
        <taxon>Burkholderiales</taxon>
        <taxon>Oxalobacteraceae</taxon>
        <taxon>Telluria group</taxon>
        <taxon>Massilia</taxon>
    </lineage>
</organism>
<feature type="domain" description="Activator of Hsp90 ATPase homologue 1/2-like C-terminal" evidence="2">
    <location>
        <begin position="19"/>
        <end position="132"/>
    </location>
</feature>
<dbReference type="InterPro" id="IPR023393">
    <property type="entry name" value="START-like_dom_sf"/>
</dbReference>
<evidence type="ECO:0000313" key="4">
    <source>
        <dbReference type="Proteomes" id="UP001204151"/>
    </source>
</evidence>
<proteinExistence type="inferred from homology"/>
<evidence type="ECO:0000313" key="3">
    <source>
        <dbReference type="EMBL" id="MCS0581162.1"/>
    </source>
</evidence>
<dbReference type="Gene3D" id="3.30.530.20">
    <property type="match status" value="1"/>
</dbReference>
<accession>A0ABT1ZMN5</accession>
<name>A0ABT1ZMN5_9BURK</name>
<dbReference type="CDD" id="cd07814">
    <property type="entry name" value="SRPBCC_CalC_Aha1-like"/>
    <property type="match status" value="1"/>
</dbReference>
<protein>
    <submittedName>
        <fullName evidence="3">SRPBCC domain-containing protein</fullName>
    </submittedName>
</protein>
<evidence type="ECO:0000259" key="2">
    <source>
        <dbReference type="Pfam" id="PF08327"/>
    </source>
</evidence>
<reference evidence="3 4" key="1">
    <citation type="submission" date="2022-08" db="EMBL/GenBank/DDBJ databases">
        <title>Reclassification of Massilia species as members of the genera Telluria, Duganella, Pseudoduganella, Mokoshia gen. nov. and Zemynaea gen. nov. using orthogonal and non-orthogonal genome-based approaches.</title>
        <authorList>
            <person name="Bowman J.P."/>
        </authorList>
    </citation>
    <scope>NUCLEOTIDE SEQUENCE [LARGE SCALE GENOMIC DNA]</scope>
    <source>
        <strain evidence="3 4">JCM 31316</strain>
    </source>
</reference>
<dbReference type="InterPro" id="IPR013538">
    <property type="entry name" value="ASHA1/2-like_C"/>
</dbReference>
<comment type="similarity">
    <text evidence="1">Belongs to the AHA1 family.</text>
</comment>
<dbReference type="SUPFAM" id="SSF55961">
    <property type="entry name" value="Bet v1-like"/>
    <property type="match status" value="1"/>
</dbReference>
<gene>
    <name evidence="3" type="ORF">NX784_06120</name>
</gene>
<dbReference type="Proteomes" id="UP001204151">
    <property type="component" value="Unassembled WGS sequence"/>
</dbReference>
<comment type="caution">
    <text evidence="3">The sequence shown here is derived from an EMBL/GenBank/DDBJ whole genome shotgun (WGS) entry which is preliminary data.</text>
</comment>
<dbReference type="EMBL" id="JANUGW010000003">
    <property type="protein sequence ID" value="MCS0581162.1"/>
    <property type="molecule type" value="Genomic_DNA"/>
</dbReference>
<keyword evidence="4" id="KW-1185">Reference proteome</keyword>
<evidence type="ECO:0000256" key="1">
    <source>
        <dbReference type="ARBA" id="ARBA00006817"/>
    </source>
</evidence>
<dbReference type="Pfam" id="PF08327">
    <property type="entry name" value="AHSA1"/>
    <property type="match status" value="1"/>
</dbReference>